<evidence type="ECO:0000313" key="2">
    <source>
        <dbReference type="Proteomes" id="UP001153719"/>
    </source>
</evidence>
<name>A0A9W4CQF7_9CYAN</name>
<proteinExistence type="predicted"/>
<accession>A0A9W4CQF7</accession>
<evidence type="ECO:0008006" key="3">
    <source>
        <dbReference type="Google" id="ProtNLM"/>
    </source>
</evidence>
<evidence type="ECO:0000313" key="1">
    <source>
        <dbReference type="EMBL" id="CAD5972474.1"/>
    </source>
</evidence>
<gene>
    <name evidence="1" type="ORF">NO713_03918</name>
</gene>
<dbReference type="InterPro" id="IPR014951">
    <property type="entry name" value="DUF1822"/>
</dbReference>
<reference evidence="1" key="1">
    <citation type="submission" date="2020-09" db="EMBL/GenBank/DDBJ databases">
        <authorList>
            <person name="Blom J."/>
        </authorList>
    </citation>
    <scope>NUCLEOTIDE SEQUENCE</scope>
    <source>
        <strain evidence="1">No.713</strain>
    </source>
</reference>
<organism evidence="1 2">
    <name type="scientific">Planktothrix pseudagardhii</name>
    <dbReference type="NCBI Taxonomy" id="132604"/>
    <lineage>
        <taxon>Bacteria</taxon>
        <taxon>Bacillati</taxon>
        <taxon>Cyanobacteriota</taxon>
        <taxon>Cyanophyceae</taxon>
        <taxon>Oscillatoriophycideae</taxon>
        <taxon>Oscillatoriales</taxon>
        <taxon>Microcoleaceae</taxon>
        <taxon>Planktothrix</taxon>
    </lineage>
</organism>
<keyword evidence="2" id="KW-1185">Reference proteome</keyword>
<sequence>MSNQANNHQKRQSLKEKLLSCGLLEKVDLLLSKREQREMDLYLQRLILDYYLCYGVEISVLYHLSREVDYCQDSEINGIVVSQFGISLSILYELNNQNSRLTLDKIIGLFPSLPNIWKYNHCGYSTALETTSKAVNKKLYGWLKHRKYNARLILEIQESQFRSHFVNWVNSILLLDIYDVYRSTRQPLKVIQSLDQPIITENQDSSFSDVPDNDNNPEFLLEKAETLEQSLIVQRFIERDENFSKKTTSGIPECNLRTLALLIAQKKENSQSNFTALARKYGISEQNLHALWRRHGKPKLEEVRDNYHQYRYLLNPLPLSEWLNDKLDSAWLSFESLLQNEDVPLVYPTRKAVNNSTQMRWKEINLGIANDGQSLALVVGITPDTEQDFIITIRVYPMKEQLHLPSNLELIIYDENKEVFSKVKSRDHDNWIQFELSGQVSETFSIEISLGCAKFREDFII</sequence>
<dbReference type="KEGG" id="ppsu:NO713_03918"/>
<dbReference type="AlphaFoldDB" id="A0A9W4CQF7"/>
<dbReference type="EMBL" id="LR882967">
    <property type="protein sequence ID" value="CAD5972474.1"/>
    <property type="molecule type" value="Genomic_DNA"/>
</dbReference>
<dbReference type="Pfam" id="PF08852">
    <property type="entry name" value="DUF1822"/>
    <property type="match status" value="1"/>
</dbReference>
<protein>
    <recommendedName>
        <fullName evidence="3">DUF1822 family protein</fullName>
    </recommendedName>
</protein>
<dbReference type="RefSeq" id="WP_254174454.1">
    <property type="nucleotide sequence ID" value="NZ_LR882967.1"/>
</dbReference>
<dbReference type="Proteomes" id="UP001153719">
    <property type="component" value="Chromosome"/>
</dbReference>